<dbReference type="AlphaFoldDB" id="A0AA88KHM9"/>
<dbReference type="GeneID" id="68101074"/>
<dbReference type="InterPro" id="IPR036322">
    <property type="entry name" value="WD40_repeat_dom_sf"/>
</dbReference>
<sequence length="459" mass="52446">MSRSKIGITDEDFYGEEDEHSEDEIMLVQDDDQALASNAMMNEESEEESPLDERLDLFKKPEYRDDDSTMQDDHGFIFSKAMMHDYIGHTIQQICVLFHNNKIPAITSNIYSRKQSNFTELILAISVRNTVRFYSLIHNRDQMNVKEISDENNHTKTLVLESNVKFMKSFDNTLIVCDEKGIIHVLKFQVNSLQQEKEDSLFWPEHELEIFRPFNPFQCLQANSECNYELLSFDSEVLSEGEAITLSLAMGTSNGQLLYVTLSSKSGSQFEVLKQQKYQHKSMLPILGVTFAIKNMITVEIPTLIYYRTLNCVFSIDMNNLDSQKDSTLIIRAKEIITYLSVHPLQPNHIILGLSNGFLVGKDPNTTWEKTVSNTAIKVIQFDEQQKGVVVGDEQGYVYRIEDLATARHDQTSKRSEASTSIGTVLDNIDGHDISYIQALSENEWFVVSPNGRINLVMN</sequence>
<comment type="caution">
    <text evidence="2">The sequence shown here is derived from an EMBL/GenBank/DDBJ whole genome shotgun (WGS) entry which is preliminary data.</text>
</comment>
<keyword evidence="3" id="KW-1185">Reference proteome</keyword>
<feature type="compositionally biased region" description="Acidic residues" evidence="1">
    <location>
        <begin position="9"/>
        <end position="21"/>
    </location>
</feature>
<evidence type="ECO:0000256" key="1">
    <source>
        <dbReference type="SAM" id="MobiDB-lite"/>
    </source>
</evidence>
<proteinExistence type="predicted"/>
<name>A0AA88KHM9_NAELO</name>
<organism evidence="2 3">
    <name type="scientific">Naegleria lovaniensis</name>
    <name type="common">Amoeba</name>
    <dbReference type="NCBI Taxonomy" id="51637"/>
    <lineage>
        <taxon>Eukaryota</taxon>
        <taxon>Discoba</taxon>
        <taxon>Heterolobosea</taxon>
        <taxon>Tetramitia</taxon>
        <taxon>Eutetramitia</taxon>
        <taxon>Vahlkampfiidae</taxon>
        <taxon>Naegleria</taxon>
    </lineage>
</organism>
<evidence type="ECO:0000313" key="2">
    <source>
        <dbReference type="EMBL" id="KAG2377998.1"/>
    </source>
</evidence>
<dbReference type="EMBL" id="PYSW02000035">
    <property type="protein sequence ID" value="KAG2377998.1"/>
    <property type="molecule type" value="Genomic_DNA"/>
</dbReference>
<gene>
    <name evidence="2" type="ORF">C9374_008620</name>
</gene>
<evidence type="ECO:0000313" key="3">
    <source>
        <dbReference type="Proteomes" id="UP000816034"/>
    </source>
</evidence>
<dbReference type="RefSeq" id="XP_044545260.1">
    <property type="nucleotide sequence ID" value="XM_044698717.1"/>
</dbReference>
<reference evidence="2 3" key="1">
    <citation type="journal article" date="2018" name="BMC Genomics">
        <title>The genome of Naegleria lovaniensis, the basis for a comparative approach to unravel pathogenicity factors of the human pathogenic amoeba N. fowleri.</title>
        <authorList>
            <person name="Liechti N."/>
            <person name="Schurch N."/>
            <person name="Bruggmann R."/>
            <person name="Wittwer M."/>
        </authorList>
    </citation>
    <scope>NUCLEOTIDE SEQUENCE [LARGE SCALE GENOMIC DNA]</scope>
    <source>
        <strain evidence="2 3">ATCC 30569</strain>
    </source>
</reference>
<accession>A0AA88KHM9</accession>
<dbReference type="Proteomes" id="UP000816034">
    <property type="component" value="Unassembled WGS sequence"/>
</dbReference>
<dbReference type="SUPFAM" id="SSF50978">
    <property type="entry name" value="WD40 repeat-like"/>
    <property type="match status" value="1"/>
</dbReference>
<protein>
    <submittedName>
        <fullName evidence="2">Uncharacterized protein</fullName>
    </submittedName>
</protein>
<feature type="region of interest" description="Disordered" evidence="1">
    <location>
        <begin position="1"/>
        <end position="21"/>
    </location>
</feature>